<dbReference type="Proteomes" id="UP001327560">
    <property type="component" value="Chromosome 1"/>
</dbReference>
<accession>A0AAQ3JRE3</accession>
<evidence type="ECO:0000259" key="2">
    <source>
        <dbReference type="Pfam" id="PF24847"/>
    </source>
</evidence>
<evidence type="ECO:0000313" key="3">
    <source>
        <dbReference type="EMBL" id="WOK93824.1"/>
    </source>
</evidence>
<keyword evidence="4" id="KW-1185">Reference proteome</keyword>
<name>A0AAQ3JRE3_9LILI</name>
<reference evidence="3 4" key="1">
    <citation type="submission" date="2023-10" db="EMBL/GenBank/DDBJ databases">
        <title>Chromosome-scale genome assembly provides insights into flower coloration mechanisms of Canna indica.</title>
        <authorList>
            <person name="Li C."/>
        </authorList>
    </citation>
    <scope>NUCLEOTIDE SEQUENCE [LARGE SCALE GENOMIC DNA]</scope>
    <source>
        <tissue evidence="3">Flower</tissue>
    </source>
</reference>
<organism evidence="3 4">
    <name type="scientific">Canna indica</name>
    <name type="common">Indian-shot</name>
    <dbReference type="NCBI Taxonomy" id="4628"/>
    <lineage>
        <taxon>Eukaryota</taxon>
        <taxon>Viridiplantae</taxon>
        <taxon>Streptophyta</taxon>
        <taxon>Embryophyta</taxon>
        <taxon>Tracheophyta</taxon>
        <taxon>Spermatophyta</taxon>
        <taxon>Magnoliopsida</taxon>
        <taxon>Liliopsida</taxon>
        <taxon>Zingiberales</taxon>
        <taxon>Cannaceae</taxon>
        <taxon>Canna</taxon>
    </lineage>
</organism>
<evidence type="ECO:0000256" key="1">
    <source>
        <dbReference type="SAM" id="Phobius"/>
    </source>
</evidence>
<evidence type="ECO:0000313" key="4">
    <source>
        <dbReference type="Proteomes" id="UP001327560"/>
    </source>
</evidence>
<dbReference type="PANTHER" id="PTHR33513:SF4">
    <property type="entry name" value="GB|AAF04428.1"/>
    <property type="match status" value="1"/>
</dbReference>
<gene>
    <name evidence="3" type="ORF">Cni_G02525</name>
</gene>
<feature type="transmembrane region" description="Helical" evidence="1">
    <location>
        <begin position="6"/>
        <end position="27"/>
    </location>
</feature>
<dbReference type="InterPro" id="IPR056139">
    <property type="entry name" value="DUF7722"/>
</dbReference>
<dbReference type="AlphaFoldDB" id="A0AAQ3JRE3"/>
<dbReference type="PANTHER" id="PTHR33513">
    <property type="entry name" value="OS06G0523300 PROTEIN"/>
    <property type="match status" value="1"/>
</dbReference>
<protein>
    <recommendedName>
        <fullName evidence="2">DUF7722 domain-containing protein</fullName>
    </recommendedName>
</protein>
<proteinExistence type="predicted"/>
<keyword evidence="1" id="KW-0472">Membrane</keyword>
<keyword evidence="1" id="KW-0812">Transmembrane</keyword>
<feature type="domain" description="DUF7722" evidence="2">
    <location>
        <begin position="85"/>
        <end position="130"/>
    </location>
</feature>
<dbReference type="Pfam" id="PF24847">
    <property type="entry name" value="DUF7722"/>
    <property type="match status" value="1"/>
</dbReference>
<sequence length="135" mass="15478">MTWSPSSLLFRFFILALIKGLLHHFYLTKKREEERGGSRSGSSRINMGSVAQGLATANDVGRLWRPPQPTNVEEGSCRFHMPLHYPRYTKADYDSMPEWKLDCLLQDYGIPPTGDVRDKRRFAIGAFLWPTCSLN</sequence>
<keyword evidence="1" id="KW-1133">Transmembrane helix</keyword>
<dbReference type="EMBL" id="CP136890">
    <property type="protein sequence ID" value="WOK93824.1"/>
    <property type="molecule type" value="Genomic_DNA"/>
</dbReference>